<comment type="caution">
    <text evidence="3">The sequence shown here is derived from an EMBL/GenBank/DDBJ whole genome shotgun (WGS) entry which is preliminary data.</text>
</comment>
<sequence>MSDQNNDNETQPLETEPMKQQSMRKTSSVPLRKETVRVTLKSTPAGAKQPPETSGPPAPKAMSPHTGPQTVSAPSTHNPNIPDVTSAVPLKEETMRVTLKADSKDKAEKPAPPAPKAPSAPKAPTPAASAPKAPAPAPTVPLNVGAGAKAPASAPKTPAPAPTVPLNLGAGAKAPVALATQPLGNASQPLPKATVQLEQTQQLGTPSAVGTPDEQTPTIQTVVDEESSEERSSNVVTYLAVAAFVLSLFCLFAQFKQAKVWMDEEGSSIGAIFS</sequence>
<evidence type="ECO:0000256" key="1">
    <source>
        <dbReference type="SAM" id="MobiDB-lite"/>
    </source>
</evidence>
<keyword evidence="2" id="KW-0472">Membrane</keyword>
<feature type="compositionally biased region" description="Basic and acidic residues" evidence="1">
    <location>
        <begin position="90"/>
        <end position="109"/>
    </location>
</feature>
<feature type="compositionally biased region" description="Polar residues" evidence="1">
    <location>
        <begin position="66"/>
        <end position="79"/>
    </location>
</feature>
<reference evidence="4" key="1">
    <citation type="journal article" date="2019" name="Int. J. Syst. Evol. Microbiol.">
        <title>The Global Catalogue of Microorganisms (GCM) 10K type strain sequencing project: providing services to taxonomists for standard genome sequencing and annotation.</title>
        <authorList>
            <consortium name="The Broad Institute Genomics Platform"/>
            <consortium name="The Broad Institute Genome Sequencing Center for Infectious Disease"/>
            <person name="Wu L."/>
            <person name="Ma J."/>
        </authorList>
    </citation>
    <scope>NUCLEOTIDE SEQUENCE [LARGE SCALE GENOMIC DNA]</scope>
    <source>
        <strain evidence="4">JCM 16545</strain>
    </source>
</reference>
<protein>
    <submittedName>
        <fullName evidence="3">Uncharacterized protein</fullName>
    </submittedName>
</protein>
<evidence type="ECO:0000256" key="2">
    <source>
        <dbReference type="SAM" id="Phobius"/>
    </source>
</evidence>
<keyword evidence="4" id="KW-1185">Reference proteome</keyword>
<feature type="compositionally biased region" description="Pro residues" evidence="1">
    <location>
        <begin position="110"/>
        <end position="124"/>
    </location>
</feature>
<dbReference type="RefSeq" id="WP_377093818.1">
    <property type="nucleotide sequence ID" value="NZ_JBHSJM010000001.1"/>
</dbReference>
<feature type="compositionally biased region" description="Polar residues" evidence="1">
    <location>
        <begin position="1"/>
        <end position="29"/>
    </location>
</feature>
<gene>
    <name evidence="3" type="ORF">ACFSQZ_13025</name>
</gene>
<dbReference type="EMBL" id="JBHUJC010000041">
    <property type="protein sequence ID" value="MFD2277397.1"/>
    <property type="molecule type" value="Genomic_DNA"/>
</dbReference>
<evidence type="ECO:0000313" key="4">
    <source>
        <dbReference type="Proteomes" id="UP001597297"/>
    </source>
</evidence>
<feature type="region of interest" description="Disordered" evidence="1">
    <location>
        <begin position="1"/>
        <end position="161"/>
    </location>
</feature>
<keyword evidence="2" id="KW-1133">Transmembrane helix</keyword>
<proteinExistence type="predicted"/>
<dbReference type="Proteomes" id="UP001597297">
    <property type="component" value="Unassembled WGS sequence"/>
</dbReference>
<organism evidence="3 4">
    <name type="scientific">Rubritalea spongiae</name>
    <dbReference type="NCBI Taxonomy" id="430797"/>
    <lineage>
        <taxon>Bacteria</taxon>
        <taxon>Pseudomonadati</taxon>
        <taxon>Verrucomicrobiota</taxon>
        <taxon>Verrucomicrobiia</taxon>
        <taxon>Verrucomicrobiales</taxon>
        <taxon>Rubritaleaceae</taxon>
        <taxon>Rubritalea</taxon>
    </lineage>
</organism>
<name>A0ABW5E4X8_9BACT</name>
<accession>A0ABW5E4X8</accession>
<keyword evidence="2" id="KW-0812">Transmembrane</keyword>
<feature type="transmembrane region" description="Helical" evidence="2">
    <location>
        <begin position="235"/>
        <end position="253"/>
    </location>
</feature>
<feature type="compositionally biased region" description="Low complexity" evidence="1">
    <location>
        <begin position="144"/>
        <end position="156"/>
    </location>
</feature>
<evidence type="ECO:0000313" key="3">
    <source>
        <dbReference type="EMBL" id="MFD2277397.1"/>
    </source>
</evidence>